<gene>
    <name evidence="4" type="ORF">UFOVP30_13</name>
</gene>
<dbReference type="Gene3D" id="3.30.1120.70">
    <property type="match status" value="1"/>
</dbReference>
<sequence length="387" mass="43162">MGVIQNLFGRDNAPVTAAKTEIKAQVNPAVYDAPYGQYWGNYGLGGYNNFATSIDRQNAMSVPAIAQCRNLIAGTAASIPLEIYSMSTGEEIQNQPMWVRQPDKRAPRAVTISWTVDSLLMYGVAYWRVTDVSADNRPLHFEWLQNDRVTLKLNKFNSEIDYYMVNGERVPDSGVGSLITFQHLDQGILLRGSRTIKAAADLELAAAIAAQTPQPSGFIKNNGADLPDDIIQGLLATWKQARLSKSTAYLTSTLDYTPTQFSPAEMMYNEAIQNMALQICRMMNVDATYLSAETMRSNTYSNILDKRKEFLAYTLQPYITAIEDRLSLDDITPRGQIVRFDVDETFLRANPLDRLAVTEKLLQLNLISLDQAKAMEDLTPEGNTDEA</sequence>
<evidence type="ECO:0000256" key="3">
    <source>
        <dbReference type="ARBA" id="ARBA00023219"/>
    </source>
</evidence>
<dbReference type="Gene3D" id="3.40.140.120">
    <property type="match status" value="1"/>
</dbReference>
<organism evidence="4">
    <name type="scientific">uncultured Caudovirales phage</name>
    <dbReference type="NCBI Taxonomy" id="2100421"/>
    <lineage>
        <taxon>Viruses</taxon>
        <taxon>Duplodnaviria</taxon>
        <taxon>Heunggongvirae</taxon>
        <taxon>Uroviricota</taxon>
        <taxon>Caudoviricetes</taxon>
        <taxon>Peduoviridae</taxon>
        <taxon>Maltschvirus</taxon>
        <taxon>Maltschvirus maltsch</taxon>
    </lineage>
</organism>
<keyword evidence="1" id="KW-1188">Viral release from host cell</keyword>
<reference evidence="4" key="1">
    <citation type="submission" date="2020-04" db="EMBL/GenBank/DDBJ databases">
        <authorList>
            <person name="Chiriac C."/>
            <person name="Salcher M."/>
            <person name="Ghai R."/>
            <person name="Kavagutti S V."/>
        </authorList>
    </citation>
    <scope>NUCLEOTIDE SEQUENCE</scope>
</reference>
<accession>A0A6J5KJQ9</accession>
<name>A0A6J5KJQ9_9CAUD</name>
<proteinExistence type="predicted"/>
<keyword evidence="2" id="KW-1160">Virus entry into host cell</keyword>
<keyword evidence="2" id="KW-1171">Viral genome ejection through host cell envelope</keyword>
<dbReference type="Gene3D" id="1.20.1270.210">
    <property type="match status" value="1"/>
</dbReference>
<keyword evidence="3" id="KW-0231">Viral genome packaging</keyword>
<keyword evidence="2" id="KW-1162">Viral penetration into host cytoplasm</keyword>
<keyword evidence="1" id="KW-0118">Viral capsid assembly</keyword>
<dbReference type="EMBL" id="LR796159">
    <property type="protein sequence ID" value="CAB4122374.1"/>
    <property type="molecule type" value="Genomic_DNA"/>
</dbReference>
<dbReference type="InterPro" id="IPR006944">
    <property type="entry name" value="Phage/GTA_portal"/>
</dbReference>
<dbReference type="Pfam" id="PF04860">
    <property type="entry name" value="Phage_portal"/>
    <property type="match status" value="1"/>
</dbReference>
<protein>
    <submittedName>
        <fullName evidence="4">Bacteriophage/Gene transfer agent portal protein</fullName>
    </submittedName>
</protein>
<evidence type="ECO:0000256" key="1">
    <source>
        <dbReference type="ARBA" id="ARBA00022950"/>
    </source>
</evidence>
<evidence type="ECO:0000256" key="2">
    <source>
        <dbReference type="ARBA" id="ARBA00023009"/>
    </source>
</evidence>
<evidence type="ECO:0000313" key="4">
    <source>
        <dbReference type="EMBL" id="CAB4122374.1"/>
    </source>
</evidence>